<dbReference type="AlphaFoldDB" id="A0A914DW43"/>
<accession>A0A914DW43</accession>
<reference evidence="2" key="1">
    <citation type="submission" date="2022-11" db="UniProtKB">
        <authorList>
            <consortium name="WormBaseParasite"/>
        </authorList>
    </citation>
    <scope>IDENTIFICATION</scope>
</reference>
<name>A0A914DW43_9BILA</name>
<evidence type="ECO:0000313" key="2">
    <source>
        <dbReference type="WBParaSite" id="ACRNAN_scaffold3981.g27834.t1"/>
    </source>
</evidence>
<evidence type="ECO:0000313" key="1">
    <source>
        <dbReference type="Proteomes" id="UP000887540"/>
    </source>
</evidence>
<keyword evidence="1" id="KW-1185">Reference proteome</keyword>
<sequence length="133" mass="15001">MKACKQLHLTTTADINTVKIYEINLRECYSCEAGAQLTLNCQIDFGTAMAHVSCPSDIRFPITCNTTGVKRSVRIYTTAMHLEGHLQYTLVEKTDTITLLDITGVFQTGKAGLDWLDLFDLLYGLWIKTFFQI</sequence>
<organism evidence="1 2">
    <name type="scientific">Acrobeloides nanus</name>
    <dbReference type="NCBI Taxonomy" id="290746"/>
    <lineage>
        <taxon>Eukaryota</taxon>
        <taxon>Metazoa</taxon>
        <taxon>Ecdysozoa</taxon>
        <taxon>Nematoda</taxon>
        <taxon>Chromadorea</taxon>
        <taxon>Rhabditida</taxon>
        <taxon>Tylenchina</taxon>
        <taxon>Cephalobomorpha</taxon>
        <taxon>Cephaloboidea</taxon>
        <taxon>Cephalobidae</taxon>
        <taxon>Acrobeloides</taxon>
    </lineage>
</organism>
<proteinExistence type="predicted"/>
<dbReference type="Gene3D" id="2.60.40.3770">
    <property type="match status" value="1"/>
</dbReference>
<dbReference type="WBParaSite" id="ACRNAN_scaffold3981.g27834.t1">
    <property type="protein sequence ID" value="ACRNAN_scaffold3981.g27834.t1"/>
    <property type="gene ID" value="ACRNAN_scaffold3981.g27834"/>
</dbReference>
<protein>
    <submittedName>
        <fullName evidence="2">Uncharacterized protein</fullName>
    </submittedName>
</protein>
<dbReference type="Proteomes" id="UP000887540">
    <property type="component" value="Unplaced"/>
</dbReference>